<keyword evidence="3" id="KW-1185">Reference proteome</keyword>
<comment type="caution">
    <text evidence="2">The sequence shown here is derived from an EMBL/GenBank/DDBJ whole genome shotgun (WGS) entry which is preliminary data.</text>
</comment>
<dbReference type="AlphaFoldDB" id="A0A8J3V3P8"/>
<organism evidence="2 3">
    <name type="scientific">Planotetraspora silvatica</name>
    <dbReference type="NCBI Taxonomy" id="234614"/>
    <lineage>
        <taxon>Bacteria</taxon>
        <taxon>Bacillati</taxon>
        <taxon>Actinomycetota</taxon>
        <taxon>Actinomycetes</taxon>
        <taxon>Streptosporangiales</taxon>
        <taxon>Streptosporangiaceae</taxon>
        <taxon>Planotetraspora</taxon>
    </lineage>
</organism>
<evidence type="ECO:0000313" key="3">
    <source>
        <dbReference type="Proteomes" id="UP000644610"/>
    </source>
</evidence>
<name>A0A8J3V3P8_9ACTN</name>
<feature type="region of interest" description="Disordered" evidence="1">
    <location>
        <begin position="1"/>
        <end position="49"/>
    </location>
</feature>
<feature type="compositionally biased region" description="Basic and acidic residues" evidence="1">
    <location>
        <begin position="22"/>
        <end position="42"/>
    </location>
</feature>
<reference evidence="2" key="1">
    <citation type="submission" date="2021-01" db="EMBL/GenBank/DDBJ databases">
        <title>Whole genome shotgun sequence of Planotetraspora silvatica NBRC 100141.</title>
        <authorList>
            <person name="Komaki H."/>
            <person name="Tamura T."/>
        </authorList>
    </citation>
    <scope>NUCLEOTIDE SEQUENCE</scope>
    <source>
        <strain evidence="2">NBRC 100141</strain>
    </source>
</reference>
<proteinExistence type="predicted"/>
<dbReference type="Proteomes" id="UP000644610">
    <property type="component" value="Unassembled WGS sequence"/>
</dbReference>
<evidence type="ECO:0000256" key="1">
    <source>
        <dbReference type="SAM" id="MobiDB-lite"/>
    </source>
</evidence>
<sequence>MPPTEPATVTSPGKTEASIDPGPRRADRERSSDVRQGWDTHPEACPWPFSERGIPPIALQFDLVGRAGRQSDVYGRSCAPPFGSGRRLPYMCLSG</sequence>
<protein>
    <submittedName>
        <fullName evidence="2">Uncharacterized protein</fullName>
    </submittedName>
</protein>
<accession>A0A8J3V3P8</accession>
<dbReference type="EMBL" id="BOOQ01000041">
    <property type="protein sequence ID" value="GII49380.1"/>
    <property type="molecule type" value="Genomic_DNA"/>
</dbReference>
<gene>
    <name evidence="2" type="ORF">Psi02_58040</name>
</gene>
<evidence type="ECO:0000313" key="2">
    <source>
        <dbReference type="EMBL" id="GII49380.1"/>
    </source>
</evidence>